<proteinExistence type="predicted"/>
<protein>
    <submittedName>
        <fullName evidence="1">cGMP-dependent protein kinase</fullName>
    </submittedName>
</protein>
<name>A0ABP0SHW3_9DINO</name>
<reference evidence="1 2" key="1">
    <citation type="submission" date="2024-02" db="EMBL/GenBank/DDBJ databases">
        <authorList>
            <person name="Chen Y."/>
            <person name="Shah S."/>
            <person name="Dougan E. K."/>
            <person name="Thang M."/>
            <person name="Chan C."/>
        </authorList>
    </citation>
    <scope>NUCLEOTIDE SEQUENCE [LARGE SCALE GENOMIC DNA]</scope>
</reference>
<dbReference type="Proteomes" id="UP001642464">
    <property type="component" value="Unassembled WGS sequence"/>
</dbReference>
<keyword evidence="1" id="KW-0418">Kinase</keyword>
<evidence type="ECO:0000313" key="1">
    <source>
        <dbReference type="EMBL" id="CAK9111825.1"/>
    </source>
</evidence>
<dbReference type="PANTHER" id="PTHR21228">
    <property type="entry name" value="FAST LEU-RICH DOMAIN-CONTAINING"/>
    <property type="match status" value="1"/>
</dbReference>
<dbReference type="EMBL" id="CAXAMM010043796">
    <property type="protein sequence ID" value="CAK9111825.1"/>
    <property type="molecule type" value="Genomic_DNA"/>
</dbReference>
<sequence>MGVLTVPVNEEIMRLHSWREVLEHALERGEVMDELNAVTSLHRAAKLYRFIGLVQLTQHFVARCRPQQLANALWSCAVLMFQRLKLQALMDGWAVKRSSGFVAQNMSNSVWALGTLGFIDEALLGVNLEMDGWSAAGWCGVDLTNTCWAFAKLQQPSDQLFRIIIEESLVQLGRFKPQNMSNLIWACATVMHKDEVPLLVVQSCEDELNMLDYDRLNSRIVMLNL</sequence>
<evidence type="ECO:0000313" key="2">
    <source>
        <dbReference type="Proteomes" id="UP001642464"/>
    </source>
</evidence>
<keyword evidence="2" id="KW-1185">Reference proteome</keyword>
<dbReference type="InterPro" id="IPR050870">
    <property type="entry name" value="FAST_kinase"/>
</dbReference>
<accession>A0ABP0SHW3</accession>
<comment type="caution">
    <text evidence="1">The sequence shown here is derived from an EMBL/GenBank/DDBJ whole genome shotgun (WGS) entry which is preliminary data.</text>
</comment>
<dbReference type="GO" id="GO:0016301">
    <property type="term" value="F:kinase activity"/>
    <property type="evidence" value="ECO:0007669"/>
    <property type="project" value="UniProtKB-KW"/>
</dbReference>
<dbReference type="PANTHER" id="PTHR21228:SF40">
    <property type="entry name" value="LD45607P"/>
    <property type="match status" value="1"/>
</dbReference>
<organism evidence="1 2">
    <name type="scientific">Durusdinium trenchii</name>
    <dbReference type="NCBI Taxonomy" id="1381693"/>
    <lineage>
        <taxon>Eukaryota</taxon>
        <taxon>Sar</taxon>
        <taxon>Alveolata</taxon>
        <taxon>Dinophyceae</taxon>
        <taxon>Suessiales</taxon>
        <taxon>Symbiodiniaceae</taxon>
        <taxon>Durusdinium</taxon>
    </lineage>
</organism>
<gene>
    <name evidence="1" type="ORF">SCF082_LOCUS51871</name>
</gene>
<keyword evidence="1" id="KW-0808">Transferase</keyword>